<proteinExistence type="predicted"/>
<organism evidence="1 2">
    <name type="scientific">Pocillopora meandrina</name>
    <dbReference type="NCBI Taxonomy" id="46732"/>
    <lineage>
        <taxon>Eukaryota</taxon>
        <taxon>Metazoa</taxon>
        <taxon>Cnidaria</taxon>
        <taxon>Anthozoa</taxon>
        <taxon>Hexacorallia</taxon>
        <taxon>Scleractinia</taxon>
        <taxon>Astrocoeniina</taxon>
        <taxon>Pocilloporidae</taxon>
        <taxon>Pocillopora</taxon>
    </lineage>
</organism>
<sequence length="179" mass="20935">MLNDTLTYEEITANKDKNVMKLIKELASNHSHNLTGKEVNYLCHFDFKTSGFYGLPKIHNSKIICQEPYFRVLRPADLKFRPIRAGPRCPTSRLSNYVDILIKPFTLHVRSYLRDTIDFLNYLPRTVSERTILVSFDVTSLYTNINHDLCVKAMEYWISKHPESLNSRFSKEFIIDSIL</sequence>
<name>A0AAU9XW90_9CNID</name>
<dbReference type="PANTHER" id="PTHR21301:SF10">
    <property type="entry name" value="REVERSE TRANSCRIPTASE DOMAIN-CONTAINING PROTEIN"/>
    <property type="match status" value="1"/>
</dbReference>
<keyword evidence="2" id="KW-1185">Reference proteome</keyword>
<accession>A0AAU9XW90</accession>
<dbReference type="PANTHER" id="PTHR21301">
    <property type="entry name" value="REVERSE TRANSCRIPTASE"/>
    <property type="match status" value="1"/>
</dbReference>
<reference evidence="1 2" key="1">
    <citation type="submission" date="2022-05" db="EMBL/GenBank/DDBJ databases">
        <authorList>
            <consortium name="Genoscope - CEA"/>
            <person name="William W."/>
        </authorList>
    </citation>
    <scope>NUCLEOTIDE SEQUENCE [LARGE SCALE GENOMIC DNA]</scope>
</reference>
<protein>
    <recommendedName>
        <fullName evidence="3">Reverse transcriptase domain-containing protein</fullName>
    </recommendedName>
</protein>
<comment type="caution">
    <text evidence="1">The sequence shown here is derived from an EMBL/GenBank/DDBJ whole genome shotgun (WGS) entry which is preliminary data.</text>
</comment>
<dbReference type="EMBL" id="CALNXJ010000073">
    <property type="protein sequence ID" value="CAH3159876.1"/>
    <property type="molecule type" value="Genomic_DNA"/>
</dbReference>
<evidence type="ECO:0008006" key="3">
    <source>
        <dbReference type="Google" id="ProtNLM"/>
    </source>
</evidence>
<evidence type="ECO:0000313" key="2">
    <source>
        <dbReference type="Proteomes" id="UP001159428"/>
    </source>
</evidence>
<dbReference type="AlphaFoldDB" id="A0AAU9XW90"/>
<gene>
    <name evidence="1" type="ORF">PMEA_00032145</name>
</gene>
<evidence type="ECO:0000313" key="1">
    <source>
        <dbReference type="EMBL" id="CAH3159876.1"/>
    </source>
</evidence>
<dbReference type="Proteomes" id="UP001159428">
    <property type="component" value="Unassembled WGS sequence"/>
</dbReference>